<keyword evidence="2" id="KW-1185">Reference proteome</keyword>
<evidence type="ECO:0000313" key="2">
    <source>
        <dbReference type="Proteomes" id="UP000770717"/>
    </source>
</evidence>
<evidence type="ECO:0000313" key="1">
    <source>
        <dbReference type="EMBL" id="KAG9483619.1"/>
    </source>
</evidence>
<protein>
    <submittedName>
        <fullName evidence="1">Uncharacterized protein</fullName>
    </submittedName>
</protein>
<dbReference type="Proteomes" id="UP000770717">
    <property type="component" value="Unassembled WGS sequence"/>
</dbReference>
<dbReference type="AlphaFoldDB" id="A0A8J6KCE4"/>
<sequence length="62" mass="7122">MQCALAFLTFYTTRISPIVLDDVTLYPVNNRRKRSISVTNLQYWPLFLGASLWGHLSAAMFL</sequence>
<proteinExistence type="predicted"/>
<comment type="caution">
    <text evidence="1">The sequence shown here is derived from an EMBL/GenBank/DDBJ whole genome shotgun (WGS) entry which is preliminary data.</text>
</comment>
<organism evidence="1 2">
    <name type="scientific">Eleutherodactylus coqui</name>
    <name type="common">Puerto Rican coqui</name>
    <dbReference type="NCBI Taxonomy" id="57060"/>
    <lineage>
        <taxon>Eukaryota</taxon>
        <taxon>Metazoa</taxon>
        <taxon>Chordata</taxon>
        <taxon>Craniata</taxon>
        <taxon>Vertebrata</taxon>
        <taxon>Euteleostomi</taxon>
        <taxon>Amphibia</taxon>
        <taxon>Batrachia</taxon>
        <taxon>Anura</taxon>
        <taxon>Neobatrachia</taxon>
        <taxon>Hyloidea</taxon>
        <taxon>Eleutherodactylidae</taxon>
        <taxon>Eleutherodactylinae</taxon>
        <taxon>Eleutherodactylus</taxon>
        <taxon>Eleutherodactylus</taxon>
    </lineage>
</organism>
<gene>
    <name evidence="1" type="ORF">GDO78_009507</name>
</gene>
<name>A0A8J6KCE4_ELECQ</name>
<reference evidence="1" key="1">
    <citation type="thesis" date="2020" institute="ProQuest LLC" country="789 East Eisenhower Parkway, Ann Arbor, MI, USA">
        <title>Comparative Genomics and Chromosome Evolution.</title>
        <authorList>
            <person name="Mudd A.B."/>
        </authorList>
    </citation>
    <scope>NUCLEOTIDE SEQUENCE</scope>
    <source>
        <strain evidence="1">HN-11 Male</strain>
        <tissue evidence="1">Kidney and liver</tissue>
    </source>
</reference>
<accession>A0A8J6KCE4</accession>
<dbReference type="EMBL" id="WNTK01000005">
    <property type="protein sequence ID" value="KAG9483619.1"/>
    <property type="molecule type" value="Genomic_DNA"/>
</dbReference>